<accession>A0ABW6WLL6</accession>
<feature type="transmembrane region" description="Helical" evidence="1">
    <location>
        <begin position="89"/>
        <end position="107"/>
    </location>
</feature>
<evidence type="ECO:0000313" key="2">
    <source>
        <dbReference type="EMBL" id="MFF5294178.1"/>
    </source>
</evidence>
<feature type="transmembrane region" description="Helical" evidence="1">
    <location>
        <begin position="113"/>
        <end position="135"/>
    </location>
</feature>
<keyword evidence="1" id="KW-1133">Transmembrane helix</keyword>
<dbReference type="Proteomes" id="UP001602245">
    <property type="component" value="Unassembled WGS sequence"/>
</dbReference>
<feature type="transmembrane region" description="Helical" evidence="1">
    <location>
        <begin position="25"/>
        <end position="50"/>
    </location>
</feature>
<keyword evidence="1" id="KW-0812">Transmembrane</keyword>
<keyword evidence="1" id="KW-0472">Membrane</keyword>
<reference evidence="2 3" key="1">
    <citation type="submission" date="2024-10" db="EMBL/GenBank/DDBJ databases">
        <title>The Natural Products Discovery Center: Release of the First 8490 Sequenced Strains for Exploring Actinobacteria Biosynthetic Diversity.</title>
        <authorList>
            <person name="Kalkreuter E."/>
            <person name="Kautsar S.A."/>
            <person name="Yang D."/>
            <person name="Bader C.D."/>
            <person name="Teijaro C.N."/>
            <person name="Fluegel L."/>
            <person name="Davis C.M."/>
            <person name="Simpson J.R."/>
            <person name="Lauterbach L."/>
            <person name="Steele A.D."/>
            <person name="Gui C."/>
            <person name="Meng S."/>
            <person name="Li G."/>
            <person name="Viehrig K."/>
            <person name="Ye F."/>
            <person name="Su P."/>
            <person name="Kiefer A.F."/>
            <person name="Nichols A."/>
            <person name="Cepeda A.J."/>
            <person name="Yan W."/>
            <person name="Fan B."/>
            <person name="Jiang Y."/>
            <person name="Adhikari A."/>
            <person name="Zheng C.-J."/>
            <person name="Schuster L."/>
            <person name="Cowan T.M."/>
            <person name="Smanski M.J."/>
            <person name="Chevrette M.G."/>
            <person name="De Carvalho L.P.S."/>
            <person name="Shen B."/>
        </authorList>
    </citation>
    <scope>NUCLEOTIDE SEQUENCE [LARGE SCALE GENOMIC DNA]</scope>
    <source>
        <strain evidence="2 3">NPDC000087</strain>
    </source>
</reference>
<proteinExistence type="predicted"/>
<evidence type="ECO:0000313" key="3">
    <source>
        <dbReference type="Proteomes" id="UP001602245"/>
    </source>
</evidence>
<evidence type="ECO:0000256" key="1">
    <source>
        <dbReference type="SAM" id="Phobius"/>
    </source>
</evidence>
<sequence length="139" mass="15011">MTTTGNTSSPASGTATRLRRRWPIWLFRITITAAAILAFNQAVFAGQFLSGTYPALRLHRDMANYTVAAIAASIITAILWRRAGAGPRWPLPAAVALFALTALQTFLGYRLVLAVHIPLGVTVILLLVALTAAAWRPTR</sequence>
<dbReference type="EMBL" id="JBIAZU010000006">
    <property type="protein sequence ID" value="MFF5294178.1"/>
    <property type="molecule type" value="Genomic_DNA"/>
</dbReference>
<keyword evidence="3" id="KW-1185">Reference proteome</keyword>
<dbReference type="RefSeq" id="WP_020515010.1">
    <property type="nucleotide sequence ID" value="NZ_JBIAZU010000006.1"/>
</dbReference>
<name>A0ABW6WLL6_9ACTN</name>
<comment type="caution">
    <text evidence="2">The sequence shown here is derived from an EMBL/GenBank/DDBJ whole genome shotgun (WGS) entry which is preliminary data.</text>
</comment>
<evidence type="ECO:0008006" key="4">
    <source>
        <dbReference type="Google" id="ProtNLM"/>
    </source>
</evidence>
<gene>
    <name evidence="2" type="ORF">ACFY35_32485</name>
</gene>
<protein>
    <recommendedName>
        <fullName evidence="4">Integral membrane protein</fullName>
    </recommendedName>
</protein>
<organism evidence="2 3">
    <name type="scientific">Paractinoplanes globisporus</name>
    <dbReference type="NCBI Taxonomy" id="113565"/>
    <lineage>
        <taxon>Bacteria</taxon>
        <taxon>Bacillati</taxon>
        <taxon>Actinomycetota</taxon>
        <taxon>Actinomycetes</taxon>
        <taxon>Micromonosporales</taxon>
        <taxon>Micromonosporaceae</taxon>
        <taxon>Paractinoplanes</taxon>
    </lineage>
</organism>
<feature type="transmembrane region" description="Helical" evidence="1">
    <location>
        <begin position="62"/>
        <end position="80"/>
    </location>
</feature>